<dbReference type="Proteomes" id="UP000826234">
    <property type="component" value="Unassembled WGS sequence"/>
</dbReference>
<organism evidence="3 4">
    <name type="scientific">Phrynosoma platyrhinos</name>
    <name type="common">Desert horned lizard</name>
    <dbReference type="NCBI Taxonomy" id="52577"/>
    <lineage>
        <taxon>Eukaryota</taxon>
        <taxon>Metazoa</taxon>
        <taxon>Chordata</taxon>
        <taxon>Craniata</taxon>
        <taxon>Vertebrata</taxon>
        <taxon>Euteleostomi</taxon>
        <taxon>Lepidosauria</taxon>
        <taxon>Squamata</taxon>
        <taxon>Bifurcata</taxon>
        <taxon>Unidentata</taxon>
        <taxon>Episquamata</taxon>
        <taxon>Toxicofera</taxon>
        <taxon>Iguania</taxon>
        <taxon>Phrynosomatidae</taxon>
        <taxon>Phrynosomatinae</taxon>
        <taxon>Phrynosoma</taxon>
    </lineage>
</organism>
<proteinExistence type="inferred from homology"/>
<dbReference type="EMBL" id="JAIPUX010003283">
    <property type="protein sequence ID" value="KAH0623336.1"/>
    <property type="molecule type" value="Genomic_DNA"/>
</dbReference>
<feature type="domain" description="PIH1 N-terminal" evidence="2">
    <location>
        <begin position="35"/>
        <end position="166"/>
    </location>
</feature>
<dbReference type="Pfam" id="PF08190">
    <property type="entry name" value="PIH1"/>
    <property type="match status" value="1"/>
</dbReference>
<reference evidence="3 4" key="1">
    <citation type="journal article" date="2022" name="Gigascience">
        <title>A chromosome-level genome assembly and annotation of the desert horned lizard, Phrynosoma platyrhinos, provides insight into chromosomal rearrangements among reptiles.</title>
        <authorList>
            <person name="Koochekian N."/>
            <person name="Ascanio A."/>
            <person name="Farleigh K."/>
            <person name="Card D.C."/>
            <person name="Schield D.R."/>
            <person name="Castoe T.A."/>
            <person name="Jezkova T."/>
        </authorList>
    </citation>
    <scope>NUCLEOTIDE SEQUENCE [LARGE SCALE GENOMIC DNA]</scope>
    <source>
        <strain evidence="3">NK-2021</strain>
    </source>
</reference>
<comment type="similarity">
    <text evidence="1">Belongs to the PIH1 family.</text>
</comment>
<keyword evidence="4" id="KW-1185">Reference proteome</keyword>
<name>A0ABQ7T126_PHRPL</name>
<evidence type="ECO:0000313" key="4">
    <source>
        <dbReference type="Proteomes" id="UP000826234"/>
    </source>
</evidence>
<accession>A0ABQ7T126</accession>
<dbReference type="InterPro" id="IPR012981">
    <property type="entry name" value="PIH1_N"/>
</dbReference>
<dbReference type="InterPro" id="IPR050734">
    <property type="entry name" value="PIH1/Kintoun_subfamily"/>
</dbReference>
<evidence type="ECO:0000313" key="3">
    <source>
        <dbReference type="EMBL" id="KAH0623336.1"/>
    </source>
</evidence>
<gene>
    <name evidence="3" type="ORF">JD844_031552</name>
</gene>
<sequence>MEALCGSEDMLAKASQLWTMLDDMAESNPESYRQFMQQQLKDAKQYYAPPEPWLCLRTHILEDTAEKTLFVNICKWNRVPAPASPSERVPLTAGKMEEVTDKSGCYSILDIAYNPSVLERGENDPADKDQLIRLSLKYIEEHYNITLSHSYSTAKFKLQGSLQKMRQSLRREQAPPVPFPQKSTRTEVTLNQLRSIIEKEESRDVSLLMKNKAPAKTCLIEEISSTESPEELHTPAYEITTTKDTNGKPLKIELKVELPGVHSVSECHLSVSKASLSRVALNHFVFTQFPSPLGMLCLQELHLPPLQRIFCSTLG</sequence>
<dbReference type="PANTHER" id="PTHR22997">
    <property type="entry name" value="PIH1 DOMAIN-CONTAINING PROTEIN 1"/>
    <property type="match status" value="1"/>
</dbReference>
<dbReference type="PANTHER" id="PTHR22997:SF6">
    <property type="entry name" value="PIH1 DOMAIN-CONTAINING PROTEIN 2"/>
    <property type="match status" value="1"/>
</dbReference>
<evidence type="ECO:0000256" key="1">
    <source>
        <dbReference type="ARBA" id="ARBA00008511"/>
    </source>
</evidence>
<protein>
    <recommendedName>
        <fullName evidence="2">PIH1 N-terminal domain-containing protein</fullName>
    </recommendedName>
</protein>
<comment type="caution">
    <text evidence="3">The sequence shown here is derived from an EMBL/GenBank/DDBJ whole genome shotgun (WGS) entry which is preliminary data.</text>
</comment>
<evidence type="ECO:0000259" key="2">
    <source>
        <dbReference type="Pfam" id="PF08190"/>
    </source>
</evidence>